<feature type="compositionally biased region" description="Polar residues" evidence="5">
    <location>
        <begin position="1273"/>
        <end position="1294"/>
    </location>
</feature>
<feature type="region of interest" description="Disordered" evidence="5">
    <location>
        <begin position="1273"/>
        <end position="1410"/>
    </location>
</feature>
<dbReference type="SUPFAM" id="SSF50156">
    <property type="entry name" value="PDZ domain-like"/>
    <property type="match status" value="3"/>
</dbReference>
<feature type="region of interest" description="Disordered" evidence="5">
    <location>
        <begin position="566"/>
        <end position="585"/>
    </location>
</feature>
<evidence type="ECO:0000256" key="4">
    <source>
        <dbReference type="ARBA" id="ARBA00023306"/>
    </source>
</evidence>
<evidence type="ECO:0000313" key="7">
    <source>
        <dbReference type="EMBL" id="KAL5110368.1"/>
    </source>
</evidence>
<feature type="region of interest" description="Disordered" evidence="5">
    <location>
        <begin position="141"/>
        <end position="171"/>
    </location>
</feature>
<feature type="region of interest" description="Disordered" evidence="5">
    <location>
        <begin position="1005"/>
        <end position="1030"/>
    </location>
</feature>
<dbReference type="Pfam" id="PF12053">
    <property type="entry name" value="Par3_HAL_N_term"/>
    <property type="match status" value="1"/>
</dbReference>
<feature type="region of interest" description="Disordered" evidence="5">
    <location>
        <begin position="848"/>
        <end position="915"/>
    </location>
</feature>
<comment type="similarity">
    <text evidence="1">Belongs to the PAR3 family.</text>
</comment>
<keyword evidence="3" id="KW-0677">Repeat</keyword>
<feature type="domain" description="PDZ" evidence="6">
    <location>
        <begin position="1115"/>
        <end position="1194"/>
    </location>
</feature>
<evidence type="ECO:0000313" key="8">
    <source>
        <dbReference type="Proteomes" id="UP001651158"/>
    </source>
</evidence>
<feature type="compositionally biased region" description="Basic and acidic residues" evidence="5">
    <location>
        <begin position="1464"/>
        <end position="1473"/>
    </location>
</feature>
<feature type="region of interest" description="Disordered" evidence="5">
    <location>
        <begin position="1872"/>
        <end position="1895"/>
    </location>
</feature>
<feature type="compositionally biased region" description="Polar residues" evidence="5">
    <location>
        <begin position="1501"/>
        <end position="1514"/>
    </location>
</feature>
<gene>
    <name evidence="7" type="ORF">TcWFU_005244</name>
</gene>
<feature type="compositionally biased region" description="Gly residues" evidence="5">
    <location>
        <begin position="155"/>
        <end position="169"/>
    </location>
</feature>
<feature type="compositionally biased region" description="Low complexity" evidence="5">
    <location>
        <begin position="143"/>
        <end position="154"/>
    </location>
</feature>
<dbReference type="Proteomes" id="UP001651158">
    <property type="component" value="Unassembled WGS sequence"/>
</dbReference>
<evidence type="ECO:0000256" key="5">
    <source>
        <dbReference type="SAM" id="MobiDB-lite"/>
    </source>
</evidence>
<keyword evidence="8" id="KW-1185">Reference proteome</keyword>
<name>A0ABR4QLA5_9CEST</name>
<feature type="domain" description="PDZ" evidence="6">
    <location>
        <begin position="723"/>
        <end position="796"/>
    </location>
</feature>
<feature type="domain" description="PDZ" evidence="6">
    <location>
        <begin position="915"/>
        <end position="988"/>
    </location>
</feature>
<feature type="compositionally biased region" description="Polar residues" evidence="5">
    <location>
        <begin position="1351"/>
        <end position="1366"/>
    </location>
</feature>
<evidence type="ECO:0000256" key="1">
    <source>
        <dbReference type="ARBA" id="ARBA00005358"/>
    </source>
</evidence>
<accession>A0ABR4QLA5</accession>
<feature type="compositionally biased region" description="Low complexity" evidence="5">
    <location>
        <begin position="1384"/>
        <end position="1400"/>
    </location>
</feature>
<sequence>MKVTVAFGEMKIVVPCGSGDFSVKELAAKAVYRMKHSLKSSSDLDRILVQSLSISRDGGILDWDDLVSDVLDDREQLVAQYSIESSLPGPAFSSSSFTSAPTLTPLVFEISRIHRTTGDQDPSSSSSNVLLSHARIGHSNVAGSSSSSLSLSSGSLGGGGGGGGGGVGGVTLHHQRHRQLSQNTHEQYTTPARHLRASDFPDHQHHHLLAHQQPLNEIEIPPAGIFEDPNKADSGYKSDHTRLFCDLPSRAAGRQTLVTPPLPPPIVFDYDKNSVSSALPQHSVNKITPQSPTTFETPSSNPHLDLPFLASDNPIMDKLAEVLSRRRAHLRSNWDYEKNDYAEDDEEADTDDDEDDVDEDDFMEVSDAISGKGTAFLASAIAMPTTPVAETSMTTSSSGKRSTTTTGTDGEGGNFSDEGLSTVRRVVQPKETEFSPGAGTSSNSSFTVAQNSKALEPLISFADASQKKSLFPAFADRQRVYTSTISSVRGAILEEREEDKLEANQNILECNQPLVKAKAKSFVPDVCGTSQKTIQGTGDEGAEEEAEAEEDYPMLRLDYRLKGDGQDMDMLAKSPPKSNPVPPALAADELHQSGRPSHRGLTTPAVLRWLESTQAATQAEGGGISPFATPSSIISGSSSLAHTSTGGCEDEAISASQHDLVSRVIRRNVREASEDLRRGFFLAGYQLEPLTIRFTNTMPGENLGIQIKPIFAEPSEIMSFAEGVSLQPNQNGKCEAGLEVHAIMPNGRVAREGILSVGDRILSINGTSLIGVPFDKGRDIFQEALKNHELVLQVLPYTGKITHCVSTVNDPGHCPSPPVLPTREIGTVVTDSEKPTCGLVMVVDHSGKAKEVASSKPGPPPPPRRSPHTALSQQHQQRRQQTDEAPTKAAPILPPRQKQETAQSQTLASDLETKTVRLRKGASGLGFSLTSRDQRQRKPNCLVFIKNILPGGAALLDGKLKPGDRLLMVDDKDVSELGQTATVALLREKPIGSLVTLVVSSIPHHQEQNCPSTRTSDDARSGRIGASQNKGSREDSLKYFAVDPTLVKLYTFDIPISCGPKNEVTERSSSKTSNRSFSIPASLMASAFTLGVSVRVCPLNSDDCSPIVLETAMKAVTTTTTTATSAGESSTTDAREDYSKNGVFVRTVIPGGAAHKDGRLQVEDRLLAIDDRPLSCLSSSDALCLLKTSISRITADREPFVRLLVARRIHGDTVETPPPQQSQLPTTEALPSRLGNSPNLRRGEGPNSGSLDSLLVDAANRINSFVVSANVHQTAQGEAPQASTSTGGTRQQSGAFHKDQKQPNQSSILRKYSSLEALRSPKILPEAPTQTESHKDEPSTLCVNQEHPDSTKTGSSAASDATTFVTAASGPRSGQIYRCDSQGTVDTTTESDSTTLNDLSGRGVGDQLSDSSGYDLLAVGGSCPHDDEKYTSGAISEPEMLPSLQRRRRLRRKTGRAQVRSRSRRGDGGDRHQRTVVVVKQPKIDLDKMVVVAFDKSQASGGLQESVAVQTSPSEENRDPNDVQRRRTNGRGTGFWRKEVHQSKRNHPSESALKKLLRFVKPSGRSHSEYTPPVTRIFSGRNLDRGTVAYTSTHYPSLRLPMRSPLPTDLACAPRGAAGHLICDSSRLQIHRARLVGDRPQVLLHRTWNPMDPTLLYTNTTPIQTFQASFPQANNRPPPILLPLDSDLKATIAPLGASAPLDEGNYVSLGQQQNYAELAFSPTPKQHQQQRQTVHLVPGSADSTLAHIPPPMATLSLTKLKSVLSSCPPQQPPPDEEDEVLVPPASTLDGMVHSGSGAGDPNSTNKCTINQLYDMSLSCCSTAYESIVDVRTVKAADNSEPTTSKSDRKVYEDAEALYRHLSHVRIADEASSKANHSLLEPPDSSIGSVPHPDAS</sequence>
<feature type="region of interest" description="Disordered" evidence="5">
    <location>
        <begin position="387"/>
        <end position="421"/>
    </location>
</feature>
<keyword evidence="2" id="KW-0132">Cell division</keyword>
<feature type="compositionally biased region" description="Acidic residues" evidence="5">
    <location>
        <begin position="342"/>
        <end position="358"/>
    </location>
</feature>
<comment type="caution">
    <text evidence="7">The sequence shown here is derived from an EMBL/GenBank/DDBJ whole genome shotgun (WGS) entry which is preliminary data.</text>
</comment>
<dbReference type="Pfam" id="PF00595">
    <property type="entry name" value="PDZ"/>
    <property type="match status" value="3"/>
</dbReference>
<feature type="region of interest" description="Disordered" evidence="5">
    <location>
        <begin position="338"/>
        <end position="358"/>
    </location>
</feature>
<evidence type="ECO:0000256" key="3">
    <source>
        <dbReference type="ARBA" id="ARBA00022737"/>
    </source>
</evidence>
<organism evidence="7 8">
    <name type="scientific">Taenia crassiceps</name>
    <dbReference type="NCBI Taxonomy" id="6207"/>
    <lineage>
        <taxon>Eukaryota</taxon>
        <taxon>Metazoa</taxon>
        <taxon>Spiralia</taxon>
        <taxon>Lophotrochozoa</taxon>
        <taxon>Platyhelminthes</taxon>
        <taxon>Cestoda</taxon>
        <taxon>Eucestoda</taxon>
        <taxon>Cyclophyllidea</taxon>
        <taxon>Taeniidae</taxon>
        <taxon>Taenia</taxon>
    </lineage>
</organism>
<feature type="compositionally biased region" description="Basic residues" evidence="5">
    <location>
        <begin position="1445"/>
        <end position="1463"/>
    </location>
</feature>
<dbReference type="Gene3D" id="3.10.20.90">
    <property type="entry name" value="Phosphatidylinositol 3-kinase Catalytic Subunit, Chain A, domain 1"/>
    <property type="match status" value="1"/>
</dbReference>
<dbReference type="InterPro" id="IPR021922">
    <property type="entry name" value="Par3/HAL_N"/>
</dbReference>
<keyword evidence="4" id="KW-0131">Cell cycle</keyword>
<dbReference type="PROSITE" id="PS50106">
    <property type="entry name" value="PDZ"/>
    <property type="match status" value="3"/>
</dbReference>
<feature type="region of interest" description="Disordered" evidence="5">
    <location>
        <begin position="1212"/>
        <end position="1252"/>
    </location>
</feature>
<dbReference type="EMBL" id="JAKROA010000002">
    <property type="protein sequence ID" value="KAL5110368.1"/>
    <property type="molecule type" value="Genomic_DNA"/>
</dbReference>
<dbReference type="InterPro" id="IPR052213">
    <property type="entry name" value="PAR3"/>
</dbReference>
<proteinExistence type="inferred from homology"/>
<evidence type="ECO:0000259" key="6">
    <source>
        <dbReference type="PROSITE" id="PS50106"/>
    </source>
</evidence>
<protein>
    <recommendedName>
        <fullName evidence="6">PDZ domain-containing protein</fullName>
    </recommendedName>
</protein>
<dbReference type="Gene3D" id="2.30.42.10">
    <property type="match status" value="3"/>
</dbReference>
<feature type="compositionally biased region" description="Low complexity" evidence="5">
    <location>
        <begin position="391"/>
        <end position="408"/>
    </location>
</feature>
<feature type="region of interest" description="Disordered" evidence="5">
    <location>
        <begin position="1428"/>
        <end position="1476"/>
    </location>
</feature>
<dbReference type="PANTHER" id="PTHR16484:SF17">
    <property type="entry name" value="BAZOOKA, ISOFORM B"/>
    <property type="match status" value="1"/>
</dbReference>
<dbReference type="InterPro" id="IPR001478">
    <property type="entry name" value="PDZ"/>
</dbReference>
<evidence type="ECO:0000256" key="2">
    <source>
        <dbReference type="ARBA" id="ARBA00022618"/>
    </source>
</evidence>
<dbReference type="SMART" id="SM00228">
    <property type="entry name" value="PDZ"/>
    <property type="match status" value="3"/>
</dbReference>
<feature type="region of interest" description="Disordered" evidence="5">
    <location>
        <begin position="1501"/>
        <end position="1550"/>
    </location>
</feature>
<reference evidence="7 8" key="1">
    <citation type="journal article" date="2022" name="Front. Cell. Infect. Microbiol.">
        <title>The Genomes of Two Strains of Taenia crassiceps the Animal Model for the Study of Human Cysticercosis.</title>
        <authorList>
            <person name="Bobes R.J."/>
            <person name="Estrada K."/>
            <person name="Rios-Valencia D.G."/>
            <person name="Calderon-Gallegos A."/>
            <person name="de la Torre P."/>
            <person name="Carrero J.C."/>
            <person name="Sanchez-Flores A."/>
            <person name="Laclette J.P."/>
        </authorList>
    </citation>
    <scope>NUCLEOTIDE SEQUENCE [LARGE SCALE GENOMIC DNA]</scope>
    <source>
        <strain evidence="7">WFUcys</strain>
    </source>
</reference>
<feature type="compositionally biased region" description="Basic and acidic residues" evidence="5">
    <location>
        <begin position="1515"/>
        <end position="1525"/>
    </location>
</feature>
<dbReference type="InterPro" id="IPR036034">
    <property type="entry name" value="PDZ_sf"/>
</dbReference>
<dbReference type="PANTHER" id="PTHR16484">
    <property type="entry name" value="PARTITIONING DEFECTIVE 3 RELATED"/>
    <property type="match status" value="1"/>
</dbReference>